<dbReference type="AlphaFoldDB" id="A0A087EAR6"/>
<comment type="caution">
    <text evidence="2">The sequence shown here is derived from an EMBL/GenBank/DDBJ whole genome shotgun (WGS) entry which is preliminary data.</text>
</comment>
<reference evidence="2 3" key="1">
    <citation type="submission" date="2014-03" db="EMBL/GenBank/DDBJ databases">
        <title>Genomics of Bifidobacteria.</title>
        <authorList>
            <person name="Ventura M."/>
            <person name="Milani C."/>
            <person name="Lugli G.A."/>
        </authorList>
    </citation>
    <scope>NUCLEOTIDE SEQUENCE [LARGE SCALE GENOMIC DNA]</scope>
    <source>
        <strain evidence="2 3">LMG 21395</strain>
    </source>
</reference>
<dbReference type="EMBL" id="JGZT01000001">
    <property type="protein sequence ID" value="KFJ04867.1"/>
    <property type="molecule type" value="Genomic_DNA"/>
</dbReference>
<accession>A0A087EAR6</accession>
<evidence type="ECO:0000256" key="1">
    <source>
        <dbReference type="SAM" id="Phobius"/>
    </source>
</evidence>
<evidence type="ECO:0000313" key="3">
    <source>
        <dbReference type="Proteomes" id="UP000029003"/>
    </source>
</evidence>
<feature type="transmembrane region" description="Helical" evidence="1">
    <location>
        <begin position="21"/>
        <end position="38"/>
    </location>
</feature>
<keyword evidence="1" id="KW-0812">Transmembrane</keyword>
<name>A0A087EAR6_9BIFI</name>
<keyword evidence="1" id="KW-1133">Transmembrane helix</keyword>
<gene>
    <name evidence="2" type="ORF">THER5_1673</name>
</gene>
<keyword evidence="1" id="KW-0472">Membrane</keyword>
<dbReference type="Proteomes" id="UP000029003">
    <property type="component" value="Unassembled WGS sequence"/>
</dbReference>
<dbReference type="RefSeq" id="WP_029576991.1">
    <property type="nucleotide sequence ID" value="NZ_JGZT01000001.1"/>
</dbReference>
<evidence type="ECO:0000313" key="2">
    <source>
        <dbReference type="EMBL" id="KFJ04867.1"/>
    </source>
</evidence>
<proteinExistence type="predicted"/>
<sequence length="342" mass="39495">MNRASGVSKEDAGRFRRTVMNIAQYGVIITLFVYAYWLNGRKAAPSFVEHVKRLYQAADMRSHGLALEGFDFRADYPELYRYAYIDDTSEGEEPRALERKAAGMFYDGFLSHPEYPAGEGWVYVRFLTRWAYLTGALNRLEALTNDHKLFIKGIDGFWPIITMDYKPDYSTVRKWSAGALRSLNLEVLDEEDYKVVQSVYDRERFTKWYPMFEQAGVHPDEPVKTTDAVRLVLLMAEQGMKDGVRVFRDYLAGPEMKSTKQVRNPRYRELETVEWDAIPPERPIPGLSARRVSMIRHALIKEKEIFGSTTPLFVASFFTPVDGGDPVQAYDDYLKRRRDGQA</sequence>
<organism evidence="2 3">
    <name type="scientific">Bifidobacterium thermacidophilum subsp. thermacidophilum</name>
    <dbReference type="NCBI Taxonomy" id="79262"/>
    <lineage>
        <taxon>Bacteria</taxon>
        <taxon>Bacillati</taxon>
        <taxon>Actinomycetota</taxon>
        <taxon>Actinomycetes</taxon>
        <taxon>Bifidobacteriales</taxon>
        <taxon>Bifidobacteriaceae</taxon>
        <taxon>Bifidobacterium</taxon>
    </lineage>
</organism>
<protein>
    <submittedName>
        <fullName evidence="2">Uncharacterized protein</fullName>
    </submittedName>
</protein>